<protein>
    <submittedName>
        <fullName evidence="1">Uncharacterized protein</fullName>
    </submittedName>
</protein>
<comment type="caution">
    <text evidence="1">The sequence shown here is derived from an EMBL/GenBank/DDBJ whole genome shotgun (WGS) entry which is preliminary data.</text>
</comment>
<proteinExistence type="predicted"/>
<name>A0A3N1XMV2_9FIRM</name>
<dbReference type="RefSeq" id="WP_123609706.1">
    <property type="nucleotide sequence ID" value="NZ_RJVG01000006.1"/>
</dbReference>
<accession>A0A3N1XMV2</accession>
<dbReference type="AlphaFoldDB" id="A0A3N1XMV2"/>
<evidence type="ECO:0000313" key="1">
    <source>
        <dbReference type="EMBL" id="ROR27461.1"/>
    </source>
</evidence>
<sequence length="207" mass="23807">MSAFLGPIHFWLYNKIQIQNDLVEDIIALSEQKIPGFNLRMELENKYGVTETRALEQVIDEGNIHGWLQSLVSQVEYKLAYSVTILLEKNRELLTELEEIFFTRGNETSSAEESAAVIYKAISDSLLDGMPCDHANSVIEGDEELVKWKRNTCVHKQYWNEIGGDVNNYYILREAFIRGFISETNFEYIKVDEVTSMIKSRKQIGGL</sequence>
<dbReference type="EMBL" id="RJVG01000006">
    <property type="protein sequence ID" value="ROR27461.1"/>
    <property type="molecule type" value="Genomic_DNA"/>
</dbReference>
<reference evidence="1 2" key="1">
    <citation type="submission" date="2018-11" db="EMBL/GenBank/DDBJ databases">
        <title>Genomic Encyclopedia of Type Strains, Phase IV (KMG-IV): sequencing the most valuable type-strain genomes for metagenomic binning, comparative biology and taxonomic classification.</title>
        <authorList>
            <person name="Goeker M."/>
        </authorList>
    </citation>
    <scope>NUCLEOTIDE SEQUENCE [LARGE SCALE GENOMIC DNA]</scope>
    <source>
        <strain evidence="1 2">DSM 26537</strain>
    </source>
</reference>
<evidence type="ECO:0000313" key="2">
    <source>
        <dbReference type="Proteomes" id="UP000273083"/>
    </source>
</evidence>
<gene>
    <name evidence="1" type="ORF">EDD66_106158</name>
</gene>
<keyword evidence="2" id="KW-1185">Reference proteome</keyword>
<dbReference type="OrthoDB" id="9777242at2"/>
<organism evidence="1 2">
    <name type="scientific">Mobilisporobacter senegalensis</name>
    <dbReference type="NCBI Taxonomy" id="1329262"/>
    <lineage>
        <taxon>Bacteria</taxon>
        <taxon>Bacillati</taxon>
        <taxon>Bacillota</taxon>
        <taxon>Clostridia</taxon>
        <taxon>Lachnospirales</taxon>
        <taxon>Lachnospiraceae</taxon>
        <taxon>Mobilisporobacter</taxon>
    </lineage>
</organism>
<dbReference type="Proteomes" id="UP000273083">
    <property type="component" value="Unassembled WGS sequence"/>
</dbReference>